<feature type="compositionally biased region" description="Basic and acidic residues" evidence="1">
    <location>
        <begin position="121"/>
        <end position="145"/>
    </location>
</feature>
<protein>
    <submittedName>
        <fullName evidence="2">Uncharacterized protein</fullName>
    </submittedName>
</protein>
<comment type="caution">
    <text evidence="2">The sequence shown here is derived from an EMBL/GenBank/DDBJ whole genome shotgun (WGS) entry which is preliminary data.</text>
</comment>
<dbReference type="RefSeq" id="XP_047778780.1">
    <property type="nucleotide sequence ID" value="XM_047918766.1"/>
</dbReference>
<evidence type="ECO:0000313" key="2">
    <source>
        <dbReference type="EMBL" id="KAH9836542.1"/>
    </source>
</evidence>
<keyword evidence="3" id="KW-1185">Reference proteome</keyword>
<organism evidence="2 3">
    <name type="scientific">Rhodofomes roseus</name>
    <dbReference type="NCBI Taxonomy" id="34475"/>
    <lineage>
        <taxon>Eukaryota</taxon>
        <taxon>Fungi</taxon>
        <taxon>Dikarya</taxon>
        <taxon>Basidiomycota</taxon>
        <taxon>Agaricomycotina</taxon>
        <taxon>Agaricomycetes</taxon>
        <taxon>Polyporales</taxon>
        <taxon>Rhodofomes</taxon>
    </lineage>
</organism>
<accession>A0ABQ8KG31</accession>
<name>A0ABQ8KG31_9APHY</name>
<dbReference type="Proteomes" id="UP000814176">
    <property type="component" value="Unassembled WGS sequence"/>
</dbReference>
<sequence length="145" mass="16169">MKSAICVYPKARALIVLGTYHTIMAIRSPEDDLIAAADHFTQSYRVTRQEAELLPQDDELHVCYLDIALQRLRMVCLGHIKDALQILEQMRISLPQAMKIYHMGAFAYAASERFGENNLEGDDRGAPAVRAEDSSGHSARGDHSV</sequence>
<gene>
    <name evidence="2" type="ORF">C8Q71DRAFT_47315</name>
</gene>
<dbReference type="EMBL" id="JADCUA010000010">
    <property type="protein sequence ID" value="KAH9836542.1"/>
    <property type="molecule type" value="Genomic_DNA"/>
</dbReference>
<proteinExistence type="predicted"/>
<reference evidence="2 3" key="1">
    <citation type="journal article" date="2021" name="Environ. Microbiol.">
        <title>Gene family expansions and transcriptome signatures uncover fungal adaptations to wood decay.</title>
        <authorList>
            <person name="Hage H."/>
            <person name="Miyauchi S."/>
            <person name="Viragh M."/>
            <person name="Drula E."/>
            <person name="Min B."/>
            <person name="Chaduli D."/>
            <person name="Navarro D."/>
            <person name="Favel A."/>
            <person name="Norest M."/>
            <person name="Lesage-Meessen L."/>
            <person name="Balint B."/>
            <person name="Merenyi Z."/>
            <person name="de Eugenio L."/>
            <person name="Morin E."/>
            <person name="Martinez A.T."/>
            <person name="Baldrian P."/>
            <person name="Stursova M."/>
            <person name="Martinez M.J."/>
            <person name="Novotny C."/>
            <person name="Magnuson J.K."/>
            <person name="Spatafora J.W."/>
            <person name="Maurice S."/>
            <person name="Pangilinan J."/>
            <person name="Andreopoulos W."/>
            <person name="LaButti K."/>
            <person name="Hundley H."/>
            <person name="Na H."/>
            <person name="Kuo A."/>
            <person name="Barry K."/>
            <person name="Lipzen A."/>
            <person name="Henrissat B."/>
            <person name="Riley R."/>
            <person name="Ahrendt S."/>
            <person name="Nagy L.G."/>
            <person name="Grigoriev I.V."/>
            <person name="Martin F."/>
            <person name="Rosso M.N."/>
        </authorList>
    </citation>
    <scope>NUCLEOTIDE SEQUENCE [LARGE SCALE GENOMIC DNA]</scope>
    <source>
        <strain evidence="2 3">CIRM-BRFM 1785</strain>
    </source>
</reference>
<feature type="region of interest" description="Disordered" evidence="1">
    <location>
        <begin position="119"/>
        <end position="145"/>
    </location>
</feature>
<evidence type="ECO:0000313" key="3">
    <source>
        <dbReference type="Proteomes" id="UP000814176"/>
    </source>
</evidence>
<dbReference type="GeneID" id="71999498"/>
<evidence type="ECO:0000256" key="1">
    <source>
        <dbReference type="SAM" id="MobiDB-lite"/>
    </source>
</evidence>